<comment type="caution">
    <text evidence="13">Lacks conserved residue(s) required for the propagation of feature annotation.</text>
</comment>
<evidence type="ECO:0000256" key="13">
    <source>
        <dbReference type="HAMAP-Rule" id="MF_00409"/>
    </source>
</evidence>
<dbReference type="EC" id="2.7.1.130" evidence="3 13"/>
<dbReference type="AlphaFoldDB" id="A0A2X2J898"/>
<evidence type="ECO:0000256" key="4">
    <source>
        <dbReference type="ARBA" id="ARBA00016436"/>
    </source>
</evidence>
<sequence>MIAFLRYLLFPFSILYGLIVWLRNRLYDFKLLSSKSFEIPTIVIGNLSVGGTGKSPMTEFVVSSLKDQYKTAILSRGYGRVTSGFHLVKTDSLANNVGDEPLQFKNKFPSVTVAVCEDRCTGIEKLQSDHQLIILDDAYQHRKLSPLFNILLFDFLSFGSPMFVFPTGNFRDLLIEAKRAQIITITKCPIDLSNPDKKRIEHKIRRYNKNALITFSHINYFQAIDSVGNTIDFNDNDVILVTGIAKPQPLVDYIKKKANLVKHLSFGDHHTFSESDIEQITKSYRSLASSNKMLLTTEKDFQRLKPFQQQLAAIDLAYLPIGLQFHDPIHKELFLKTIHNAVAQSVNQP</sequence>
<reference evidence="14 15" key="1">
    <citation type="submission" date="2018-06" db="EMBL/GenBank/DDBJ databases">
        <authorList>
            <consortium name="Pathogen Informatics"/>
            <person name="Doyle S."/>
        </authorList>
    </citation>
    <scope>NUCLEOTIDE SEQUENCE [LARGE SCALE GENOMIC DNA]</scope>
    <source>
        <strain evidence="14 15">NCTC11343</strain>
    </source>
</reference>
<dbReference type="UniPathway" id="UPA00359">
    <property type="reaction ID" value="UER00482"/>
</dbReference>
<comment type="catalytic activity">
    <reaction evidence="13">
        <text>a lipid A disaccharide + ATP = a lipid IVA + ADP + H(+)</text>
        <dbReference type="Rhea" id="RHEA:67840"/>
        <dbReference type="ChEBI" id="CHEBI:15378"/>
        <dbReference type="ChEBI" id="CHEBI:30616"/>
        <dbReference type="ChEBI" id="CHEBI:176343"/>
        <dbReference type="ChEBI" id="CHEBI:176425"/>
        <dbReference type="ChEBI" id="CHEBI:456216"/>
        <dbReference type="EC" id="2.7.1.130"/>
    </reaction>
</comment>
<evidence type="ECO:0000313" key="15">
    <source>
        <dbReference type="Proteomes" id="UP000251241"/>
    </source>
</evidence>
<comment type="similarity">
    <text evidence="13">Belongs to the LpxK family.</text>
</comment>
<dbReference type="HAMAP" id="MF_00409">
    <property type="entry name" value="LpxK"/>
    <property type="match status" value="1"/>
</dbReference>
<comment type="pathway">
    <text evidence="2 13">Glycolipid biosynthesis; lipid IV(A) biosynthesis; lipid IV(A) from (3R)-3-hydroxytetradecanoyl-[acyl-carrier-protein] and UDP-N-acetyl-alpha-D-glucosamine: step 6/6.</text>
</comment>
<keyword evidence="5 13" id="KW-0444">Lipid biosynthesis</keyword>
<keyword evidence="7 13" id="KW-0808">Transferase</keyword>
<evidence type="ECO:0000256" key="2">
    <source>
        <dbReference type="ARBA" id="ARBA00004870"/>
    </source>
</evidence>
<proteinExistence type="inferred from homology"/>
<dbReference type="GO" id="GO:0009244">
    <property type="term" value="P:lipopolysaccharide core region biosynthetic process"/>
    <property type="evidence" value="ECO:0007669"/>
    <property type="project" value="TreeGrafter"/>
</dbReference>
<evidence type="ECO:0000256" key="6">
    <source>
        <dbReference type="ARBA" id="ARBA00022556"/>
    </source>
</evidence>
<evidence type="ECO:0000256" key="5">
    <source>
        <dbReference type="ARBA" id="ARBA00022516"/>
    </source>
</evidence>
<keyword evidence="9 13" id="KW-0418">Kinase</keyword>
<dbReference type="GO" id="GO:0005886">
    <property type="term" value="C:plasma membrane"/>
    <property type="evidence" value="ECO:0007669"/>
    <property type="project" value="TreeGrafter"/>
</dbReference>
<evidence type="ECO:0000256" key="7">
    <source>
        <dbReference type="ARBA" id="ARBA00022679"/>
    </source>
</evidence>
<evidence type="ECO:0000256" key="10">
    <source>
        <dbReference type="ARBA" id="ARBA00022840"/>
    </source>
</evidence>
<accession>A0A2X2J898</accession>
<keyword evidence="8 13" id="KW-0547">Nucleotide-binding</keyword>
<dbReference type="NCBIfam" id="TIGR00682">
    <property type="entry name" value="lpxK"/>
    <property type="match status" value="1"/>
</dbReference>
<evidence type="ECO:0000256" key="3">
    <source>
        <dbReference type="ARBA" id="ARBA00012071"/>
    </source>
</evidence>
<keyword evidence="6 13" id="KW-0441">Lipid A biosynthesis</keyword>
<name>A0A2X2J898_SPHMU</name>
<protein>
    <recommendedName>
        <fullName evidence="4 13">Tetraacyldisaccharide 4'-kinase</fullName>
        <ecNumber evidence="3 13">2.7.1.130</ecNumber>
    </recommendedName>
    <alternativeName>
        <fullName evidence="12 13">Lipid A 4'-kinase</fullName>
    </alternativeName>
</protein>
<evidence type="ECO:0000256" key="11">
    <source>
        <dbReference type="ARBA" id="ARBA00023098"/>
    </source>
</evidence>
<evidence type="ECO:0000313" key="14">
    <source>
        <dbReference type="EMBL" id="SPZ88096.1"/>
    </source>
</evidence>
<comment type="function">
    <text evidence="1 13">Transfers the gamma-phosphate of ATP to the 4'-position of a tetraacyldisaccharide 1-phosphate intermediate (termed DS-1-P) to form tetraacyldisaccharide 1,4'-bis-phosphate (lipid IVA).</text>
</comment>
<dbReference type="SUPFAM" id="SSF52540">
    <property type="entry name" value="P-loop containing nucleoside triphosphate hydrolases"/>
    <property type="match status" value="1"/>
</dbReference>
<keyword evidence="10 13" id="KW-0067">ATP-binding</keyword>
<evidence type="ECO:0000256" key="9">
    <source>
        <dbReference type="ARBA" id="ARBA00022777"/>
    </source>
</evidence>
<dbReference type="EMBL" id="UAUU01000009">
    <property type="protein sequence ID" value="SPZ88096.1"/>
    <property type="molecule type" value="Genomic_DNA"/>
</dbReference>
<gene>
    <name evidence="13 14" type="primary">lpxK</name>
    <name evidence="14" type="ORF">NCTC11343_03291</name>
</gene>
<dbReference type="Pfam" id="PF02606">
    <property type="entry name" value="LpxK"/>
    <property type="match status" value="1"/>
</dbReference>
<keyword evidence="11 13" id="KW-0443">Lipid metabolism</keyword>
<evidence type="ECO:0000256" key="1">
    <source>
        <dbReference type="ARBA" id="ARBA00002274"/>
    </source>
</evidence>
<dbReference type="InterPro" id="IPR003758">
    <property type="entry name" value="LpxK"/>
</dbReference>
<dbReference type="RefSeq" id="WP_112375169.1">
    <property type="nucleotide sequence ID" value="NZ_CP069793.1"/>
</dbReference>
<dbReference type="GeneID" id="97183167"/>
<dbReference type="GO" id="GO:0005524">
    <property type="term" value="F:ATP binding"/>
    <property type="evidence" value="ECO:0007669"/>
    <property type="project" value="UniProtKB-UniRule"/>
</dbReference>
<organism evidence="14 15">
    <name type="scientific">Sphingobacterium multivorum</name>
    <dbReference type="NCBI Taxonomy" id="28454"/>
    <lineage>
        <taxon>Bacteria</taxon>
        <taxon>Pseudomonadati</taxon>
        <taxon>Bacteroidota</taxon>
        <taxon>Sphingobacteriia</taxon>
        <taxon>Sphingobacteriales</taxon>
        <taxon>Sphingobacteriaceae</taxon>
        <taxon>Sphingobacterium</taxon>
    </lineage>
</organism>
<dbReference type="PANTHER" id="PTHR42724">
    <property type="entry name" value="TETRAACYLDISACCHARIDE 4'-KINASE"/>
    <property type="match status" value="1"/>
</dbReference>
<evidence type="ECO:0000256" key="8">
    <source>
        <dbReference type="ARBA" id="ARBA00022741"/>
    </source>
</evidence>
<dbReference type="GO" id="GO:0009245">
    <property type="term" value="P:lipid A biosynthetic process"/>
    <property type="evidence" value="ECO:0007669"/>
    <property type="project" value="UniProtKB-UniRule"/>
</dbReference>
<dbReference type="GO" id="GO:0009029">
    <property type="term" value="F:lipid-A 4'-kinase activity"/>
    <property type="evidence" value="ECO:0007669"/>
    <property type="project" value="UniProtKB-UniRule"/>
</dbReference>
<evidence type="ECO:0000256" key="12">
    <source>
        <dbReference type="ARBA" id="ARBA00029757"/>
    </source>
</evidence>
<dbReference type="PANTHER" id="PTHR42724:SF1">
    <property type="entry name" value="TETRAACYLDISACCHARIDE 4'-KINASE, MITOCHONDRIAL-RELATED"/>
    <property type="match status" value="1"/>
</dbReference>
<dbReference type="Proteomes" id="UP000251241">
    <property type="component" value="Unassembled WGS sequence"/>
</dbReference>
<dbReference type="InterPro" id="IPR027417">
    <property type="entry name" value="P-loop_NTPase"/>
</dbReference>